<sequence>METFTWDVAPNMTVRSEPRVKTIKFGDGYEQRAPDGINNKLRSYNVTLNVARSTSCQIDKFLDRHGGVNAFQWRDPHSNRILTVKCPSWSINLLHTTASITASFEEVVA</sequence>
<reference evidence="3 4" key="1">
    <citation type="submission" date="2017-03" db="EMBL/GenBank/DDBJ databases">
        <title>Comparative genomics of honeybee gut symbionts reveal geographically distinct and subgroup specific antibiotic resistance.</title>
        <authorList>
            <person name="Ludvigsen J."/>
            <person name="Porcellato D."/>
            <person name="Labee-Lund T.M."/>
            <person name="Amdam G.V."/>
            <person name="Rudi K."/>
        </authorList>
    </citation>
    <scope>NUCLEOTIDE SEQUENCE [LARGE SCALE GENOMIC DNA]</scope>
    <source>
        <strain evidence="1 4">A-7-12</strain>
        <strain evidence="2 3">A-9-12</strain>
    </source>
</reference>
<evidence type="ECO:0000313" key="3">
    <source>
        <dbReference type="Proteomes" id="UP000194800"/>
    </source>
</evidence>
<dbReference type="Proteomes" id="UP000194800">
    <property type="component" value="Unassembled WGS sequence"/>
</dbReference>
<dbReference type="Proteomes" id="UP000194977">
    <property type="component" value="Unassembled WGS sequence"/>
</dbReference>
<dbReference type="Pfam" id="PF05939">
    <property type="entry name" value="Phage_min_tail"/>
    <property type="match status" value="1"/>
</dbReference>
<evidence type="ECO:0000313" key="2">
    <source>
        <dbReference type="EMBL" id="OTQ10585.1"/>
    </source>
</evidence>
<protein>
    <submittedName>
        <fullName evidence="1">Phage tail protein</fullName>
    </submittedName>
</protein>
<proteinExistence type="predicted"/>
<dbReference type="AlphaFoldDB" id="A0A242NHI4"/>
<dbReference type="InterPro" id="IPR010265">
    <property type="entry name" value="Phage_lambda_TipM"/>
</dbReference>
<name>A0A242NHI4_9GAMM</name>
<dbReference type="OrthoDB" id="8607203at2"/>
<dbReference type="EMBL" id="NARP01000024">
    <property type="protein sequence ID" value="OTP98894.1"/>
    <property type="molecule type" value="Genomic_DNA"/>
</dbReference>
<evidence type="ECO:0000313" key="1">
    <source>
        <dbReference type="EMBL" id="OTP98894.1"/>
    </source>
</evidence>
<evidence type="ECO:0000313" key="4">
    <source>
        <dbReference type="Proteomes" id="UP000194977"/>
    </source>
</evidence>
<dbReference type="EMBL" id="NART01000016">
    <property type="protein sequence ID" value="OTQ10585.1"/>
    <property type="molecule type" value="Genomic_DNA"/>
</dbReference>
<keyword evidence="3" id="KW-1185">Reference proteome</keyword>
<gene>
    <name evidence="2" type="ORF">B6C91_05280</name>
    <name evidence="1" type="ORF">B6D08_09560</name>
</gene>
<organism evidence="1 4">
    <name type="scientific">Gilliamella apicola</name>
    <dbReference type="NCBI Taxonomy" id="1196095"/>
    <lineage>
        <taxon>Bacteria</taxon>
        <taxon>Pseudomonadati</taxon>
        <taxon>Pseudomonadota</taxon>
        <taxon>Gammaproteobacteria</taxon>
        <taxon>Orbales</taxon>
        <taxon>Orbaceae</taxon>
        <taxon>Gilliamella</taxon>
    </lineage>
</organism>
<accession>A0A242NHI4</accession>
<comment type="caution">
    <text evidence="1">The sequence shown here is derived from an EMBL/GenBank/DDBJ whole genome shotgun (WGS) entry which is preliminary data.</text>
</comment>